<dbReference type="SMART" id="SM00365">
    <property type="entry name" value="LRR_SD22"/>
    <property type="match status" value="5"/>
</dbReference>
<keyword evidence="3" id="KW-0378">Hydrolase</keyword>
<dbReference type="OrthoDB" id="1893971at2"/>
<dbReference type="EMBL" id="LITT01000062">
    <property type="protein sequence ID" value="OAA83201.1"/>
    <property type="molecule type" value="Genomic_DNA"/>
</dbReference>
<dbReference type="RefSeq" id="WP_063556805.1">
    <property type="nucleotide sequence ID" value="NZ_LITT01000062.1"/>
</dbReference>
<keyword evidence="2" id="KW-0677">Repeat</keyword>
<sequence length="906" mass="100349">MIIKRKNILVFIMTIVIVFTLSYKASASILNTKRLAGTDRYQTSLKVAQDGWSSSYYAILASGEDYPDALSSVPLAKKYDAPILLTHKTYVDSYILDELKSLNVGKVFIIGGTGSVSDNVVNQLTALGMQIERIGGADRYDTSVKIAEKFGKVDTLTVATGQDYADAISIGPAAAAMGVPVLLVPKNIMPDGTKSYIQNLKNIINEDYKQKQLSRNVKVFVVGDNSVVSDNVAREFENTFTDDVTDQQFGDVERITGSDKYERNINVIARFLEKYSNTSNSNDNTKTKYSTKDDLFSMNNLYIASGDGFADALSGAAEAAKNKAPVILSGSSNSRIINDFILTKIPNYKGDSSIPEYLTALGGQIVLPNSRISDIFGDVFNDKNVSGGNSYPTAFGDSKLEKLIREKIGMPTGTLNYSDLKNITSLDLSNQGITDISGLENCTGLQSLDLSYNQIKDITPLLKLYDLKDLNLSHNEISDVSYLSNLTNLGELNLSDNNISNLGESRKDTKDSGDTNYSTISQSVFKYMTNLTSLDLSNSNGSYRNSISSSTLDNLQYLTKLTSLNLKGTNVGSLTNLEKLTNLATLNLSNTEVSSLDSLKNLNNLTYLDLSNDDSIDGDDLKPLQNLTGLKYLNLANDDVDKLTYLTGLTNLTTLYLEDNPISDYTPIMPYTNSLYYRDFDISSMSSDAAYSQDTAISDQVKNEIANLGSHYLKNNGTYNYSDYNKLRFRVLYHPYASGSYNDTLARLKEEKDWLNQKIILGGLSASELRNVNDDLSSVENKIADISKKDVMNTQAADLDNQLASSYNAKDMEKIVNKINYTYADYRYDYYRTLVDRCTNDIQSIEAQIQVIGLQGPGYGGSNTIDRLRNMLDQKKKDKDLASDKITMYDNYRNFFNAVNSVLEEY</sequence>
<gene>
    <name evidence="3" type="primary">lytC_27</name>
    <name evidence="3" type="ORF">WY13_03529</name>
</gene>
<protein>
    <submittedName>
        <fullName evidence="3">N-acetylmuramoyl-L-alanine amidase LytC</fullName>
        <ecNumber evidence="3">3.5.1.28</ecNumber>
    </submittedName>
</protein>
<evidence type="ECO:0000256" key="2">
    <source>
        <dbReference type="ARBA" id="ARBA00022737"/>
    </source>
</evidence>
<proteinExistence type="predicted"/>
<dbReference type="PANTHER" id="PTHR30032">
    <property type="entry name" value="N-ACETYLMURAMOYL-L-ALANINE AMIDASE-RELATED"/>
    <property type="match status" value="1"/>
</dbReference>
<dbReference type="InterPro" id="IPR001611">
    <property type="entry name" value="Leu-rich_rpt"/>
</dbReference>
<dbReference type="Pfam" id="PF12799">
    <property type="entry name" value="LRR_4"/>
    <property type="match status" value="1"/>
</dbReference>
<reference evidence="3 4" key="1">
    <citation type="journal article" date="2015" name="Biotechnol. Bioeng.">
        <title>Genome sequence and phenotypic characterization of Caulobacter segnis.</title>
        <authorList>
            <person name="Patel S."/>
            <person name="Fletcher B."/>
            <person name="Scott D.C."/>
            <person name="Ely B."/>
        </authorList>
    </citation>
    <scope>NUCLEOTIDE SEQUENCE [LARGE SCALE GENOMIC DNA]</scope>
    <source>
        <strain evidence="3 4">ERI-2</strain>
    </source>
</reference>
<evidence type="ECO:0000313" key="3">
    <source>
        <dbReference type="EMBL" id="OAA83201.1"/>
    </source>
</evidence>
<dbReference type="Pfam" id="PF04122">
    <property type="entry name" value="CW_binding_2"/>
    <property type="match status" value="3"/>
</dbReference>
<dbReference type="Gene3D" id="3.80.10.10">
    <property type="entry name" value="Ribonuclease Inhibitor"/>
    <property type="match status" value="2"/>
</dbReference>
<dbReference type="InterPro" id="IPR032675">
    <property type="entry name" value="LRR_dom_sf"/>
</dbReference>
<evidence type="ECO:0000256" key="1">
    <source>
        <dbReference type="ARBA" id="ARBA00022614"/>
    </source>
</evidence>
<dbReference type="InterPro" id="IPR025875">
    <property type="entry name" value="Leu-rich_rpt_4"/>
</dbReference>
<dbReference type="SUPFAM" id="SSF52058">
    <property type="entry name" value="L domain-like"/>
    <property type="match status" value="1"/>
</dbReference>
<comment type="caution">
    <text evidence="3">The sequence shown here is derived from an EMBL/GenBank/DDBJ whole genome shotgun (WGS) entry which is preliminary data.</text>
</comment>
<dbReference type="GO" id="GO:0008745">
    <property type="term" value="F:N-acetylmuramoyl-L-alanine amidase activity"/>
    <property type="evidence" value="ECO:0007669"/>
    <property type="project" value="UniProtKB-EC"/>
</dbReference>
<dbReference type="InterPro" id="IPR007253">
    <property type="entry name" value="Cell_wall-bd_2"/>
</dbReference>
<dbReference type="PANTHER" id="PTHR30032:SF8">
    <property type="entry name" value="GERMINATION-SPECIFIC N-ACETYLMURAMOYL-L-ALANINE AMIDASE"/>
    <property type="match status" value="1"/>
</dbReference>
<keyword evidence="1" id="KW-0433">Leucine-rich repeat</keyword>
<dbReference type="EC" id="3.5.1.28" evidence="3"/>
<dbReference type="PATRIC" id="fig|1538.10.peg.3605"/>
<dbReference type="PROSITE" id="PS51450">
    <property type="entry name" value="LRR"/>
    <property type="match status" value="6"/>
</dbReference>
<dbReference type="Gene3D" id="3.40.50.12090">
    <property type="match status" value="1"/>
</dbReference>
<name>A0A170NBJ0_9CLOT</name>
<evidence type="ECO:0000313" key="4">
    <source>
        <dbReference type="Proteomes" id="UP000077407"/>
    </source>
</evidence>
<dbReference type="InterPro" id="IPR051922">
    <property type="entry name" value="Bact_Sporulation_Assoc"/>
</dbReference>
<accession>A0A170NBJ0</accession>
<dbReference type="Proteomes" id="UP000077407">
    <property type="component" value="Unassembled WGS sequence"/>
</dbReference>
<dbReference type="AlphaFoldDB" id="A0A170NBJ0"/>
<organism evidence="3 4">
    <name type="scientific">Clostridium ljungdahlii</name>
    <dbReference type="NCBI Taxonomy" id="1538"/>
    <lineage>
        <taxon>Bacteria</taxon>
        <taxon>Bacillati</taxon>
        <taxon>Bacillota</taxon>
        <taxon>Clostridia</taxon>
        <taxon>Eubacteriales</taxon>
        <taxon>Clostridiaceae</taxon>
        <taxon>Clostridium</taxon>
    </lineage>
</organism>